<evidence type="ECO:0000256" key="5">
    <source>
        <dbReference type="ARBA" id="ARBA00035007"/>
    </source>
</evidence>
<dbReference type="RefSeq" id="WP_146811657.1">
    <property type="nucleotide sequence ID" value="NZ_BJXX01000166.1"/>
</dbReference>
<evidence type="ECO:0000259" key="8">
    <source>
        <dbReference type="Pfam" id="PF04095"/>
    </source>
</evidence>
<dbReference type="InterPro" id="IPR036068">
    <property type="entry name" value="Nicotinate_pribotase-like_C"/>
</dbReference>
<reference evidence="9 10" key="1">
    <citation type="submission" date="2019-07" db="EMBL/GenBank/DDBJ databases">
        <title>Whole genome shotgun sequence of Aneurinibacillus danicus NBRC 102444.</title>
        <authorList>
            <person name="Hosoyama A."/>
            <person name="Uohara A."/>
            <person name="Ohji S."/>
            <person name="Ichikawa N."/>
        </authorList>
    </citation>
    <scope>NUCLEOTIDE SEQUENCE [LARGE SCALE GENOMIC DNA]</scope>
    <source>
        <strain evidence="9 10">NBRC 102444</strain>
    </source>
</reference>
<evidence type="ECO:0000313" key="9">
    <source>
        <dbReference type="EMBL" id="GEN36076.1"/>
    </source>
</evidence>
<dbReference type="SUPFAM" id="SSF51690">
    <property type="entry name" value="Nicotinate/Quinolinate PRTase C-terminal domain-like"/>
    <property type="match status" value="1"/>
</dbReference>
<dbReference type="Proteomes" id="UP000321157">
    <property type="component" value="Unassembled WGS sequence"/>
</dbReference>
<evidence type="ECO:0000256" key="7">
    <source>
        <dbReference type="ARBA" id="ARBA00035036"/>
    </source>
</evidence>
<evidence type="ECO:0000256" key="2">
    <source>
        <dbReference type="ARBA" id="ARBA00022642"/>
    </source>
</evidence>
<dbReference type="GO" id="GO:0009435">
    <property type="term" value="P:NAD+ biosynthetic process"/>
    <property type="evidence" value="ECO:0007669"/>
    <property type="project" value="InterPro"/>
</dbReference>
<evidence type="ECO:0000256" key="6">
    <source>
        <dbReference type="ARBA" id="ARBA00035024"/>
    </source>
</evidence>
<keyword evidence="2" id="KW-0662">Pyridine nucleotide biosynthesis</keyword>
<organism evidence="9 10">
    <name type="scientific">Aneurinibacillus danicus</name>
    <dbReference type="NCBI Taxonomy" id="267746"/>
    <lineage>
        <taxon>Bacteria</taxon>
        <taxon>Bacillati</taxon>
        <taxon>Bacillota</taxon>
        <taxon>Bacilli</taxon>
        <taxon>Bacillales</taxon>
        <taxon>Paenibacillaceae</taxon>
        <taxon>Aneurinibacillus group</taxon>
        <taxon>Aneurinibacillus</taxon>
    </lineage>
</organism>
<comment type="similarity">
    <text evidence="1">Belongs to the NAPRTase family.</text>
</comment>
<keyword evidence="10" id="KW-1185">Reference proteome</keyword>
<dbReference type="EC" id="2.4.2.12" evidence="6"/>
<sequence length="469" mass="53571">MLKDIYKNPVLLTDSYNPSHHRLKKNGDWEISHMYNRKSGMILYGLREIVNSILSIQITEEHVEEAERNAKRMGMVFPTTLFMRVVEECNGYAPISIETLPEGTWCPVGTPFAQIRNTIEGFGELVTWWEANYLHGYFPSNCATEAFHIRKYLEQKKVLYGFDDSFFWRVHSYGFRAHRSLEDAYWAGTAWNLSLHETDDFHTSQHTPYAVIGGVSAQSHKVTQQFDNEYDSFIHAIDVTYEDGLKVVALLIDTYDANRVIHEYLPSLGRYAKDRGVKIAMRPDSGDVIEQAINIYEVAKANDLLDTVSAFIGEGMSFEVMKRYDAILEAHGIPLNFVAYGIGSGFYQHMNRDTLGWAMKTAYSNGKDRMKFGMVPLKRSIPGEVKVVNVAGELVVETVNESGREGLYEVIYHHNGIGTPTIQIADEEHWKQVRDRVQEQEANQEQIILSDAIQHKIDKFADQYLAKTS</sequence>
<keyword evidence="4 9" id="KW-0808">Transferase</keyword>
<proteinExistence type="inferred from homology"/>
<accession>A0A511VAW0</accession>
<comment type="pathway">
    <text evidence="5">Cofactor biosynthesis; NAD(+) biosynthesis; nicotinamide D-ribonucleotide from 5-phospho-alpha-D-ribose 1-diphosphate and nicotinamide: step 1/1.</text>
</comment>
<dbReference type="Pfam" id="PF04095">
    <property type="entry name" value="NAPRTase"/>
    <property type="match status" value="1"/>
</dbReference>
<gene>
    <name evidence="9" type="ORF">ADA01nite_35360</name>
</gene>
<evidence type="ECO:0000313" key="10">
    <source>
        <dbReference type="Proteomes" id="UP000321157"/>
    </source>
</evidence>
<evidence type="ECO:0000256" key="4">
    <source>
        <dbReference type="ARBA" id="ARBA00022679"/>
    </source>
</evidence>
<dbReference type="OrthoDB" id="394882at2"/>
<dbReference type="GO" id="GO:0047280">
    <property type="term" value="F:nicotinamide phosphoribosyltransferase activity"/>
    <property type="evidence" value="ECO:0007669"/>
    <property type="project" value="UniProtKB-EC"/>
</dbReference>
<dbReference type="AlphaFoldDB" id="A0A511VAW0"/>
<protein>
    <recommendedName>
        <fullName evidence="7">Nicotinamide phosphoribosyltransferase</fullName>
        <ecNumber evidence="6">2.4.2.12</ecNumber>
    </recommendedName>
</protein>
<dbReference type="Gene3D" id="3.20.20.70">
    <property type="entry name" value="Aldolase class I"/>
    <property type="match status" value="1"/>
</dbReference>
<dbReference type="PANTHER" id="PTHR43816:SF1">
    <property type="entry name" value="NICOTINAMIDE PHOSPHORIBOSYLTRANSFERASE"/>
    <property type="match status" value="1"/>
</dbReference>
<feature type="domain" description="Nicotinate/nicotinamide phosphoribosyltransferase" evidence="8">
    <location>
        <begin position="170"/>
        <end position="365"/>
    </location>
</feature>
<dbReference type="InterPro" id="IPR013785">
    <property type="entry name" value="Aldolase_TIM"/>
</dbReference>
<dbReference type="InterPro" id="IPR041525">
    <property type="entry name" value="N/Namide_PRibTrfase"/>
</dbReference>
<keyword evidence="3 9" id="KW-0328">Glycosyltransferase</keyword>
<evidence type="ECO:0000256" key="1">
    <source>
        <dbReference type="ARBA" id="ARBA00010897"/>
    </source>
</evidence>
<dbReference type="EMBL" id="BJXX01000166">
    <property type="protein sequence ID" value="GEN36076.1"/>
    <property type="molecule type" value="Genomic_DNA"/>
</dbReference>
<evidence type="ECO:0000256" key="3">
    <source>
        <dbReference type="ARBA" id="ARBA00022676"/>
    </source>
</evidence>
<dbReference type="PANTHER" id="PTHR43816">
    <property type="entry name" value="NICOTINAMIDE PHOSPHORIBOSYLTRANSFERASE"/>
    <property type="match status" value="1"/>
</dbReference>
<dbReference type="InterPro" id="IPR016471">
    <property type="entry name" value="Nicotinamide_PRibTrfase"/>
</dbReference>
<comment type="caution">
    <text evidence="9">The sequence shown here is derived from an EMBL/GenBank/DDBJ whole genome shotgun (WGS) entry which is preliminary data.</text>
</comment>
<name>A0A511VAW0_9BACL</name>